<dbReference type="InterPro" id="IPR013783">
    <property type="entry name" value="Ig-like_fold"/>
</dbReference>
<dbReference type="Gene3D" id="2.60.40.10">
    <property type="entry name" value="Immunoglobulins"/>
    <property type="match status" value="1"/>
</dbReference>
<dbReference type="InterPro" id="IPR002909">
    <property type="entry name" value="IPT_dom"/>
</dbReference>
<reference evidence="2 3" key="1">
    <citation type="submission" date="2018-02" db="EMBL/GenBank/DDBJ databases">
        <title>8 Nocardia nova and 1 Nocardia cyriacigeorgica strain used for evolution to TMP-SMX.</title>
        <authorList>
            <person name="Mehta H."/>
            <person name="Weng J."/>
            <person name="Shamoo Y."/>
        </authorList>
    </citation>
    <scope>NUCLEOTIDE SEQUENCE [LARGE SCALE GENOMIC DNA]</scope>
    <source>
        <strain evidence="2 3">MDA3139</strain>
    </source>
</reference>
<proteinExistence type="predicted"/>
<dbReference type="RefSeq" id="WP_104380353.1">
    <property type="nucleotide sequence ID" value="NZ_PSZC01000018.1"/>
</dbReference>
<dbReference type="GO" id="GO:0005975">
    <property type="term" value="P:carbohydrate metabolic process"/>
    <property type="evidence" value="ECO:0007669"/>
    <property type="project" value="UniProtKB-ARBA"/>
</dbReference>
<dbReference type="CDD" id="cd00102">
    <property type="entry name" value="IPT"/>
    <property type="match status" value="1"/>
</dbReference>
<dbReference type="AlphaFoldDB" id="A0A2S6AKR6"/>
<gene>
    <name evidence="2" type="ORF">C5E45_23665</name>
</gene>
<organism evidence="2 3">
    <name type="scientific">Nocardia nova</name>
    <dbReference type="NCBI Taxonomy" id="37330"/>
    <lineage>
        <taxon>Bacteria</taxon>
        <taxon>Bacillati</taxon>
        <taxon>Actinomycetota</taxon>
        <taxon>Actinomycetes</taxon>
        <taxon>Mycobacteriales</taxon>
        <taxon>Nocardiaceae</taxon>
        <taxon>Nocardia</taxon>
    </lineage>
</organism>
<dbReference type="EMBL" id="PSZC01000018">
    <property type="protein sequence ID" value="PPJ35812.1"/>
    <property type="molecule type" value="Genomic_DNA"/>
</dbReference>
<name>A0A2S6AKR6_9NOCA</name>
<dbReference type="SUPFAM" id="SSF81296">
    <property type="entry name" value="E set domains"/>
    <property type="match status" value="1"/>
</dbReference>
<evidence type="ECO:0000259" key="1">
    <source>
        <dbReference type="Pfam" id="PF01833"/>
    </source>
</evidence>
<dbReference type="Pfam" id="PF01833">
    <property type="entry name" value="TIG"/>
    <property type="match status" value="1"/>
</dbReference>
<protein>
    <recommendedName>
        <fullName evidence="1">IPT/TIG domain-containing protein</fullName>
    </recommendedName>
</protein>
<evidence type="ECO:0000313" key="3">
    <source>
        <dbReference type="Proteomes" id="UP000239874"/>
    </source>
</evidence>
<feature type="domain" description="IPT/TIG" evidence="1">
    <location>
        <begin position="31"/>
        <end position="81"/>
    </location>
</feature>
<dbReference type="Proteomes" id="UP000239874">
    <property type="component" value="Unassembled WGS sequence"/>
</dbReference>
<evidence type="ECO:0000313" key="2">
    <source>
        <dbReference type="EMBL" id="PPJ35812.1"/>
    </source>
</evidence>
<dbReference type="InterPro" id="IPR014756">
    <property type="entry name" value="Ig_E-set"/>
</dbReference>
<sequence length="82" mass="8073">MTGAVAGQPFPHVTTGGTPSHACSRLAFTDVGPAQGGNSVVITGSGFTGVGPLSVRFGPAATNFTVESDTRITTIAPPGKST</sequence>
<accession>A0A2S6AKR6</accession>
<comment type="caution">
    <text evidence="2">The sequence shown here is derived from an EMBL/GenBank/DDBJ whole genome shotgun (WGS) entry which is preliminary data.</text>
</comment>